<dbReference type="SUPFAM" id="SSF46894">
    <property type="entry name" value="C-terminal effector domain of the bipartite response regulators"/>
    <property type="match status" value="1"/>
</dbReference>
<evidence type="ECO:0000259" key="5">
    <source>
        <dbReference type="PROSITE" id="PS50110"/>
    </source>
</evidence>
<evidence type="ECO:0000313" key="9">
    <source>
        <dbReference type="Proteomes" id="UP000020595"/>
    </source>
</evidence>
<dbReference type="EMBL" id="JEWH01000052">
    <property type="protein sequence ID" value="EXB04365.1"/>
    <property type="molecule type" value="Genomic_DNA"/>
</dbReference>
<dbReference type="CDD" id="cd06170">
    <property type="entry name" value="LuxR_C_like"/>
    <property type="match status" value="1"/>
</dbReference>
<dbReference type="GO" id="GO:0000160">
    <property type="term" value="P:phosphorelay signal transduction system"/>
    <property type="evidence" value="ECO:0007669"/>
    <property type="project" value="InterPro"/>
</dbReference>
<dbReference type="EMBL" id="JEWH01000039">
    <property type="protein sequence ID" value="EXB04818.1"/>
    <property type="molecule type" value="Genomic_DNA"/>
</dbReference>
<dbReference type="InterPro" id="IPR001789">
    <property type="entry name" value="Sig_transdc_resp-reg_receiver"/>
</dbReference>
<gene>
    <name evidence="8" type="ORF">J512_2817</name>
    <name evidence="6" type="ORF">J512_3215</name>
    <name evidence="7" type="ORF">J512_3234</name>
</gene>
<dbReference type="InterPro" id="IPR016032">
    <property type="entry name" value="Sig_transdc_resp-reg_C-effctor"/>
</dbReference>
<dbReference type="InterPro" id="IPR039420">
    <property type="entry name" value="WalR-like"/>
</dbReference>
<dbReference type="EMBL" id="JEWH01000052">
    <property type="protein sequence ID" value="EXB04346.1"/>
    <property type="molecule type" value="Genomic_DNA"/>
</dbReference>
<dbReference type="PANTHER" id="PTHR43214:SF38">
    <property type="entry name" value="NITRATE_NITRITE RESPONSE REGULATOR PROTEIN NARL"/>
    <property type="match status" value="1"/>
</dbReference>
<sequence>MNKIAVSIVDDHALFRRGVADIIRQSEHFDVQQEYSCGSAFLSALDTANIELLLLDVQMPQMSGIEVLKCIRERNVDLKVIILTASLEDSIVLDAIRLGANGFLPKDTLPEDILLQLHQVIQGRTVLHADGVALLAQQVRQQTSPLAAALHKTSEQVLLQRKLLSEMTQREQETLKLIAKGLNNKLIARELGISDGTVKVYVKSLLRKLNVHSRLELSVWVHQQLNTADFDIYPSSSV</sequence>
<dbReference type="InterPro" id="IPR058245">
    <property type="entry name" value="NreC/VraR/RcsB-like_REC"/>
</dbReference>
<dbReference type="PROSITE" id="PS00622">
    <property type="entry name" value="HTH_LUXR_1"/>
    <property type="match status" value="1"/>
</dbReference>
<evidence type="ECO:0000256" key="2">
    <source>
        <dbReference type="ARBA" id="ARBA00023125"/>
    </source>
</evidence>
<dbReference type="InterPro" id="IPR011006">
    <property type="entry name" value="CheY-like_superfamily"/>
</dbReference>
<dbReference type="CDD" id="cd17535">
    <property type="entry name" value="REC_NarL-like"/>
    <property type="match status" value="1"/>
</dbReference>
<dbReference type="SMART" id="SM00448">
    <property type="entry name" value="REC"/>
    <property type="match status" value="1"/>
</dbReference>
<dbReference type="SMART" id="SM00421">
    <property type="entry name" value="HTH_LUXR"/>
    <property type="match status" value="1"/>
</dbReference>
<dbReference type="RefSeq" id="WP_004704319.1">
    <property type="nucleotide sequence ID" value="NZ_JEWH01000039.1"/>
</dbReference>
<protein>
    <submittedName>
        <fullName evidence="7">Bacterial regulatory s, luxR family protein</fullName>
    </submittedName>
</protein>
<evidence type="ECO:0000313" key="6">
    <source>
        <dbReference type="EMBL" id="EXB04346.1"/>
    </source>
</evidence>
<dbReference type="PROSITE" id="PS50043">
    <property type="entry name" value="HTH_LUXR_2"/>
    <property type="match status" value="1"/>
</dbReference>
<dbReference type="PRINTS" id="PR00038">
    <property type="entry name" value="HTHLUXR"/>
</dbReference>
<dbReference type="GO" id="GO:0006355">
    <property type="term" value="P:regulation of DNA-templated transcription"/>
    <property type="evidence" value="ECO:0007669"/>
    <property type="project" value="InterPro"/>
</dbReference>
<keyword evidence="2" id="KW-0238">DNA-binding</keyword>
<dbReference type="Pfam" id="PF00196">
    <property type="entry name" value="GerE"/>
    <property type="match status" value="1"/>
</dbReference>
<dbReference type="PROSITE" id="PS50110">
    <property type="entry name" value="RESPONSE_REGULATORY"/>
    <property type="match status" value="1"/>
</dbReference>
<dbReference type="Gene3D" id="3.40.50.2300">
    <property type="match status" value="1"/>
</dbReference>
<organism evidence="7 9">
    <name type="scientific">Acinetobacter baumannii (strain 1295743)</name>
    <dbReference type="NCBI Taxonomy" id="1310613"/>
    <lineage>
        <taxon>Bacteria</taxon>
        <taxon>Pseudomonadati</taxon>
        <taxon>Pseudomonadota</taxon>
        <taxon>Gammaproteobacteria</taxon>
        <taxon>Moraxellales</taxon>
        <taxon>Moraxellaceae</taxon>
        <taxon>Acinetobacter</taxon>
        <taxon>Acinetobacter calcoaceticus/baumannii complex</taxon>
    </lineage>
</organism>
<evidence type="ECO:0000259" key="4">
    <source>
        <dbReference type="PROSITE" id="PS50043"/>
    </source>
</evidence>
<reference evidence="7 9" key="1">
    <citation type="submission" date="2014-02" db="EMBL/GenBank/DDBJ databases">
        <title>Comparative genomics and transcriptomics to identify genetic mechanisms underlying the emergence of carbapenem resistant Acinetobacter baumannii (CRAb).</title>
        <authorList>
            <person name="Harris A.D."/>
            <person name="Johnson K.J."/>
            <person name="George J."/>
            <person name="Shefchek K."/>
            <person name="Daugherty S.C."/>
            <person name="Parankush S."/>
            <person name="Sadzewicz L."/>
            <person name="Tallon L."/>
            <person name="Sengamalay N."/>
            <person name="Hazen T.H."/>
            <person name="Rasko D.A."/>
        </authorList>
    </citation>
    <scope>NUCLEOTIDE SEQUENCE [LARGE SCALE GENOMIC DNA]</scope>
    <source>
        <strain evidence="7 9">1295743</strain>
    </source>
</reference>
<feature type="domain" description="Response regulatory" evidence="5">
    <location>
        <begin position="5"/>
        <end position="121"/>
    </location>
</feature>
<dbReference type="GO" id="GO:0003677">
    <property type="term" value="F:DNA binding"/>
    <property type="evidence" value="ECO:0007669"/>
    <property type="project" value="UniProtKB-KW"/>
</dbReference>
<dbReference type="InterPro" id="IPR000792">
    <property type="entry name" value="Tscrpt_reg_LuxR_C"/>
</dbReference>
<proteinExistence type="predicted"/>
<evidence type="ECO:0000313" key="8">
    <source>
        <dbReference type="EMBL" id="EXB04818.1"/>
    </source>
</evidence>
<evidence type="ECO:0000256" key="3">
    <source>
        <dbReference type="PROSITE-ProRule" id="PRU00169"/>
    </source>
</evidence>
<feature type="domain" description="HTH luxR-type" evidence="4">
    <location>
        <begin position="160"/>
        <end position="225"/>
    </location>
</feature>
<dbReference type="PANTHER" id="PTHR43214">
    <property type="entry name" value="TWO-COMPONENT RESPONSE REGULATOR"/>
    <property type="match status" value="1"/>
</dbReference>
<dbReference type="PATRIC" id="fig|1310613.3.peg.2713"/>
<feature type="modified residue" description="4-aspartylphosphate" evidence="3">
    <location>
        <position position="56"/>
    </location>
</feature>
<dbReference type="AlphaFoldDB" id="A0A009HMU7"/>
<dbReference type="SUPFAM" id="SSF52172">
    <property type="entry name" value="CheY-like"/>
    <property type="match status" value="1"/>
</dbReference>
<evidence type="ECO:0000313" key="7">
    <source>
        <dbReference type="EMBL" id="EXB04365.1"/>
    </source>
</evidence>
<name>A0A009HMU7_ACIB9</name>
<accession>A0A009HMU7</accession>
<evidence type="ECO:0000256" key="1">
    <source>
        <dbReference type="ARBA" id="ARBA00022553"/>
    </source>
</evidence>
<keyword evidence="1 3" id="KW-0597">Phosphoprotein</keyword>
<dbReference type="Proteomes" id="UP000020595">
    <property type="component" value="Unassembled WGS sequence"/>
</dbReference>
<comment type="caution">
    <text evidence="7">The sequence shown here is derived from an EMBL/GenBank/DDBJ whole genome shotgun (WGS) entry which is preliminary data.</text>
</comment>
<dbReference type="Pfam" id="PF00072">
    <property type="entry name" value="Response_reg"/>
    <property type="match status" value="1"/>
</dbReference>